<comment type="caution">
    <text evidence="1">The sequence shown here is derived from an EMBL/GenBank/DDBJ whole genome shotgun (WGS) entry which is preliminary data.</text>
</comment>
<protein>
    <submittedName>
        <fullName evidence="1">Uncharacterized protein</fullName>
    </submittedName>
</protein>
<keyword evidence="2" id="KW-1185">Reference proteome</keyword>
<proteinExistence type="predicted"/>
<evidence type="ECO:0000313" key="2">
    <source>
        <dbReference type="Proteomes" id="UP000828048"/>
    </source>
</evidence>
<accession>A0ACB7YW13</accession>
<dbReference type="EMBL" id="CM037153">
    <property type="protein sequence ID" value="KAH7857444.1"/>
    <property type="molecule type" value="Genomic_DNA"/>
</dbReference>
<dbReference type="Proteomes" id="UP000828048">
    <property type="component" value="Chromosome 3"/>
</dbReference>
<name>A0ACB7YW13_9ERIC</name>
<reference evidence="1 2" key="1">
    <citation type="journal article" date="2021" name="Hortic Res">
        <title>High-quality reference genome and annotation aids understanding of berry development for evergreen blueberry (Vaccinium darrowii).</title>
        <authorList>
            <person name="Yu J."/>
            <person name="Hulse-Kemp A.M."/>
            <person name="Babiker E."/>
            <person name="Staton M."/>
        </authorList>
    </citation>
    <scope>NUCLEOTIDE SEQUENCE [LARGE SCALE GENOMIC DNA]</scope>
    <source>
        <strain evidence="2">cv. NJ 8807/NJ 8810</strain>
        <tissue evidence="1">Young leaf</tissue>
    </source>
</reference>
<sequence>METFALSRSKHLKSVQLIQYIINTLYLYSDIAVSRFCLPFPDSVAALLLPWKYTPIAASTVMARLKFRLYLKSLSGVAQQGGIPKSYFGPLEQNRNHGALGRFDIQDLAASGQICLQTLPALHAEFLGLPTDSKTLYEEKREELYENLKTNESIGWEVDVKDPRSSQLKC</sequence>
<organism evidence="1 2">
    <name type="scientific">Vaccinium darrowii</name>
    <dbReference type="NCBI Taxonomy" id="229202"/>
    <lineage>
        <taxon>Eukaryota</taxon>
        <taxon>Viridiplantae</taxon>
        <taxon>Streptophyta</taxon>
        <taxon>Embryophyta</taxon>
        <taxon>Tracheophyta</taxon>
        <taxon>Spermatophyta</taxon>
        <taxon>Magnoliopsida</taxon>
        <taxon>eudicotyledons</taxon>
        <taxon>Gunneridae</taxon>
        <taxon>Pentapetalae</taxon>
        <taxon>asterids</taxon>
        <taxon>Ericales</taxon>
        <taxon>Ericaceae</taxon>
        <taxon>Vaccinioideae</taxon>
        <taxon>Vaccinieae</taxon>
        <taxon>Vaccinium</taxon>
    </lineage>
</organism>
<evidence type="ECO:0000313" key="1">
    <source>
        <dbReference type="EMBL" id="KAH7857444.1"/>
    </source>
</evidence>
<gene>
    <name evidence="1" type="ORF">Vadar_012814</name>
</gene>